<protein>
    <recommendedName>
        <fullName evidence="2">ZNFX1 domain-containing protein</fullName>
    </recommendedName>
</protein>
<name>A0A4Z2B8E5_9TELE</name>
<accession>A0A4Z2B8E5</accession>
<sequence>MEKRGPQQDPDTGQSKTPGKDWRRHRSQNRNRAAGTDGGGPDEVNLRGRRAESENGSEKWVGKPRPRGDWGARGAARRQSTEGRRDVGRQPGEVTARGGAQGGSRGRARGGAQWRKDEVRMERRGRGDQKYDAGNRNPGTLGAARSAQGPGLGYKKLEELSKQDPSVVALSLTNHPALEDVLKESKMRKELIELLCLVMSNAFRSRADRATLLHLAGITKDSNFFRIVLPYYLADMDSERNCTRRTQYPEHMGNILTIMSERSREGTLRSDRDPYALLHNMGADPGDQQDFRIIPIYPTPEEFHQDQRPFLRPNLTSQRYTSTHIYLDTHFRLLREDFVRPLRDGIQQILHSQENAGARGQLLRTQRFDDIRVYFNTQVRLPTCTTTGIAHTVEFDTQPLQFVRWENSKRLIYGSLVCLSCDNFQTFLFATVSARDPKQLQKGLVQVKFT</sequence>
<dbReference type="Pfam" id="PF25396">
    <property type="entry name" value="ZNFX1"/>
    <property type="match status" value="1"/>
</dbReference>
<evidence type="ECO:0000313" key="3">
    <source>
        <dbReference type="EMBL" id="TNM88643.1"/>
    </source>
</evidence>
<proteinExistence type="predicted"/>
<organism evidence="3 4">
    <name type="scientific">Takifugu bimaculatus</name>
    <dbReference type="NCBI Taxonomy" id="433685"/>
    <lineage>
        <taxon>Eukaryota</taxon>
        <taxon>Metazoa</taxon>
        <taxon>Chordata</taxon>
        <taxon>Craniata</taxon>
        <taxon>Vertebrata</taxon>
        <taxon>Euteleostomi</taxon>
        <taxon>Actinopterygii</taxon>
        <taxon>Neopterygii</taxon>
        <taxon>Teleostei</taxon>
        <taxon>Neoteleostei</taxon>
        <taxon>Acanthomorphata</taxon>
        <taxon>Eupercaria</taxon>
        <taxon>Tetraodontiformes</taxon>
        <taxon>Tetradontoidea</taxon>
        <taxon>Tetraodontidae</taxon>
        <taxon>Takifugu</taxon>
    </lineage>
</organism>
<feature type="compositionally biased region" description="Basic and acidic residues" evidence="1">
    <location>
        <begin position="44"/>
        <end position="70"/>
    </location>
</feature>
<evidence type="ECO:0000313" key="4">
    <source>
        <dbReference type="Proteomes" id="UP000516260"/>
    </source>
</evidence>
<gene>
    <name evidence="3" type="ORF">fugu_004897</name>
</gene>
<feature type="domain" description="ZNFX1" evidence="2">
    <location>
        <begin position="367"/>
        <end position="449"/>
    </location>
</feature>
<dbReference type="EMBL" id="SWLE01000018">
    <property type="protein sequence ID" value="TNM88643.1"/>
    <property type="molecule type" value="Genomic_DNA"/>
</dbReference>
<keyword evidence="4" id="KW-1185">Reference proteome</keyword>
<evidence type="ECO:0000259" key="2">
    <source>
        <dbReference type="Pfam" id="PF25396"/>
    </source>
</evidence>
<dbReference type="Proteomes" id="UP000516260">
    <property type="component" value="Chromosome 5"/>
</dbReference>
<comment type="caution">
    <text evidence="3">The sequence shown here is derived from an EMBL/GenBank/DDBJ whole genome shotgun (WGS) entry which is preliminary data.</text>
</comment>
<feature type="region of interest" description="Disordered" evidence="1">
    <location>
        <begin position="1"/>
        <end position="150"/>
    </location>
</feature>
<evidence type="ECO:0000256" key="1">
    <source>
        <dbReference type="SAM" id="MobiDB-lite"/>
    </source>
</evidence>
<feature type="compositionally biased region" description="Basic and acidic residues" evidence="1">
    <location>
        <begin position="79"/>
        <end position="88"/>
    </location>
</feature>
<feature type="compositionally biased region" description="Basic and acidic residues" evidence="1">
    <location>
        <begin position="114"/>
        <end position="133"/>
    </location>
</feature>
<reference evidence="3 4" key="1">
    <citation type="submission" date="2019-04" db="EMBL/GenBank/DDBJ databases">
        <title>The sequence and de novo assembly of Takifugu bimaculatus genome using PacBio and Hi-C technologies.</title>
        <authorList>
            <person name="Xu P."/>
            <person name="Liu B."/>
            <person name="Zhou Z."/>
        </authorList>
    </citation>
    <scope>NUCLEOTIDE SEQUENCE [LARGE SCALE GENOMIC DNA]</scope>
    <source>
        <strain evidence="3">TB-2018</strain>
        <tissue evidence="3">Muscle</tissue>
    </source>
</reference>
<dbReference type="AlphaFoldDB" id="A0A4Z2B8E5"/>
<dbReference type="InterPro" id="IPR057373">
    <property type="entry name" value="ZNFX1"/>
</dbReference>